<protein>
    <recommendedName>
        <fullName evidence="2">G-patch domain-containing protein</fullName>
    </recommendedName>
</protein>
<sequence length="142" mass="15589">MSKNRGLPPLMSSVPNYNQFFRSAENTNDHRIDDMGGPRDFQNRQIHGQGPRQNAIEKRLNQALQQPVDLGKGESMMKKMGWSGGGLGRSGEGIVEPIAPNAAYVSPHKCNRNISTDSLYGVVASRLKKLLEEVCKAVAVLL</sequence>
<dbReference type="InterPro" id="IPR000467">
    <property type="entry name" value="G_patch_dom"/>
</dbReference>
<dbReference type="OrthoDB" id="6931460at2759"/>
<feature type="compositionally biased region" description="Basic and acidic residues" evidence="1">
    <location>
        <begin position="28"/>
        <end position="37"/>
    </location>
</feature>
<evidence type="ECO:0000259" key="2">
    <source>
        <dbReference type="PROSITE" id="PS50174"/>
    </source>
</evidence>
<dbReference type="AlphaFoldDB" id="A0A821QZ26"/>
<evidence type="ECO:0000313" key="4">
    <source>
        <dbReference type="Proteomes" id="UP000663880"/>
    </source>
</evidence>
<feature type="region of interest" description="Disordered" evidence="1">
    <location>
        <begin position="28"/>
        <end position="52"/>
    </location>
</feature>
<dbReference type="Pfam" id="PF01585">
    <property type="entry name" value="G-patch"/>
    <property type="match status" value="1"/>
</dbReference>
<dbReference type="GO" id="GO:0003676">
    <property type="term" value="F:nucleic acid binding"/>
    <property type="evidence" value="ECO:0007669"/>
    <property type="project" value="InterPro"/>
</dbReference>
<keyword evidence="4" id="KW-1185">Reference proteome</keyword>
<name>A0A821QZ26_9NEOP</name>
<comment type="caution">
    <text evidence="3">The sequence shown here is derived from an EMBL/GenBank/DDBJ whole genome shotgun (WGS) entry which is preliminary data.</text>
</comment>
<reference evidence="3" key="1">
    <citation type="submission" date="2021-02" db="EMBL/GenBank/DDBJ databases">
        <authorList>
            <person name="Steward A R."/>
        </authorList>
    </citation>
    <scope>NUCLEOTIDE SEQUENCE</scope>
</reference>
<proteinExistence type="predicted"/>
<dbReference type="Proteomes" id="UP000663880">
    <property type="component" value="Unassembled WGS sequence"/>
</dbReference>
<dbReference type="EMBL" id="CAJOBZ010000011">
    <property type="protein sequence ID" value="CAF4833210.1"/>
    <property type="molecule type" value="Genomic_DNA"/>
</dbReference>
<gene>
    <name evidence="3" type="ORF">PMACD_LOCUS5502</name>
</gene>
<accession>A0A821QZ26</accession>
<organism evidence="3 4">
    <name type="scientific">Pieris macdunnoughi</name>
    <dbReference type="NCBI Taxonomy" id="345717"/>
    <lineage>
        <taxon>Eukaryota</taxon>
        <taxon>Metazoa</taxon>
        <taxon>Ecdysozoa</taxon>
        <taxon>Arthropoda</taxon>
        <taxon>Hexapoda</taxon>
        <taxon>Insecta</taxon>
        <taxon>Pterygota</taxon>
        <taxon>Neoptera</taxon>
        <taxon>Endopterygota</taxon>
        <taxon>Lepidoptera</taxon>
        <taxon>Glossata</taxon>
        <taxon>Ditrysia</taxon>
        <taxon>Papilionoidea</taxon>
        <taxon>Pieridae</taxon>
        <taxon>Pierinae</taxon>
        <taxon>Pieris</taxon>
    </lineage>
</organism>
<evidence type="ECO:0000256" key="1">
    <source>
        <dbReference type="SAM" id="MobiDB-lite"/>
    </source>
</evidence>
<evidence type="ECO:0000313" key="3">
    <source>
        <dbReference type="EMBL" id="CAF4833210.1"/>
    </source>
</evidence>
<dbReference type="PROSITE" id="PS50174">
    <property type="entry name" value="G_PATCH"/>
    <property type="match status" value="1"/>
</dbReference>
<feature type="domain" description="G-patch" evidence="2">
    <location>
        <begin position="69"/>
        <end position="98"/>
    </location>
</feature>
<dbReference type="SMART" id="SM00443">
    <property type="entry name" value="G_patch"/>
    <property type="match status" value="1"/>
</dbReference>